<proteinExistence type="predicted"/>
<dbReference type="EMBL" id="QTSX02005930">
    <property type="protein sequence ID" value="KAJ9056464.1"/>
    <property type="molecule type" value="Genomic_DNA"/>
</dbReference>
<evidence type="ECO:0000313" key="1">
    <source>
        <dbReference type="EMBL" id="KAJ9056464.1"/>
    </source>
</evidence>
<evidence type="ECO:0000313" key="2">
    <source>
        <dbReference type="Proteomes" id="UP001165960"/>
    </source>
</evidence>
<gene>
    <name evidence="1" type="ORF">DSO57_1032842</name>
</gene>
<comment type="caution">
    <text evidence="1">The sequence shown here is derived from an EMBL/GenBank/DDBJ whole genome shotgun (WGS) entry which is preliminary data.</text>
</comment>
<accession>A0ACC2S2C7</accession>
<sequence>MLRFLFAILNLFLIACVKVQLNPGLSLHECKGKVWYRPNVLNRTDAQWNRFVEAVKMVHGDKEVLEKRIAIESVDYRKKYLELLRDNEDYSVYDQLVKIHIQHYDKYHNTSLFLPWHRAYVLLFERELLRVDPLVRLPYWDFTIHRALYNDPALSTERFGGSGLVNAALRPMGSFSNLLNYYHWDKDEYRYISRSNRFLAHRPISAVVLMIDYILLDNYSEFTKHFEPSVHGEMHKAIGKEFFEHSSPNDPLFFSFHSFVDKIFLIWQEKHGYSLDSIADEQLEPFGIKVRDILNPKNKGCFTFKNLELVYNSKGDPLPEKLLSLLTKFTSRPKITEMESPFEYFNISAHNLGFNLSKIQISNEEIEDRHNSMYDPDIVEADIIRDNIVQFVSKLPLVQIEEIANGKLQEKDPNHAQPTSTLLAIALAFIFSLLHLI</sequence>
<keyword evidence="2" id="KW-1185">Reference proteome</keyword>
<organism evidence="1 2">
    <name type="scientific">Entomophthora muscae</name>
    <dbReference type="NCBI Taxonomy" id="34485"/>
    <lineage>
        <taxon>Eukaryota</taxon>
        <taxon>Fungi</taxon>
        <taxon>Fungi incertae sedis</taxon>
        <taxon>Zoopagomycota</taxon>
        <taxon>Entomophthoromycotina</taxon>
        <taxon>Entomophthoromycetes</taxon>
        <taxon>Entomophthorales</taxon>
        <taxon>Entomophthoraceae</taxon>
        <taxon>Entomophthora</taxon>
    </lineage>
</organism>
<reference evidence="1" key="1">
    <citation type="submission" date="2022-04" db="EMBL/GenBank/DDBJ databases">
        <title>Genome of the entomopathogenic fungus Entomophthora muscae.</title>
        <authorList>
            <person name="Elya C."/>
            <person name="Lovett B.R."/>
            <person name="Lee E."/>
            <person name="Macias A.M."/>
            <person name="Hajek A.E."/>
            <person name="De Bivort B.L."/>
            <person name="Kasson M.T."/>
            <person name="De Fine Licht H.H."/>
            <person name="Stajich J.E."/>
        </authorList>
    </citation>
    <scope>NUCLEOTIDE SEQUENCE</scope>
    <source>
        <strain evidence="1">Berkeley</strain>
    </source>
</reference>
<protein>
    <submittedName>
        <fullName evidence="1">Uncharacterized protein</fullName>
    </submittedName>
</protein>
<name>A0ACC2S2C7_9FUNG</name>
<dbReference type="Proteomes" id="UP001165960">
    <property type="component" value="Unassembled WGS sequence"/>
</dbReference>